<feature type="compositionally biased region" description="Low complexity" evidence="1">
    <location>
        <begin position="103"/>
        <end position="121"/>
    </location>
</feature>
<evidence type="ECO:0000256" key="2">
    <source>
        <dbReference type="SAM" id="Phobius"/>
    </source>
</evidence>
<feature type="transmembrane region" description="Helical" evidence="2">
    <location>
        <begin position="75"/>
        <end position="93"/>
    </location>
</feature>
<feature type="compositionally biased region" description="Gly residues" evidence="1">
    <location>
        <begin position="165"/>
        <end position="176"/>
    </location>
</feature>
<gene>
    <name evidence="3" type="ORF">GCM10018793_47870</name>
</gene>
<organism evidence="3 4">
    <name type="scientific">Streptomyces sulfonofaciens</name>
    <dbReference type="NCBI Taxonomy" id="68272"/>
    <lineage>
        <taxon>Bacteria</taxon>
        <taxon>Bacillati</taxon>
        <taxon>Actinomycetota</taxon>
        <taxon>Actinomycetes</taxon>
        <taxon>Kitasatosporales</taxon>
        <taxon>Streptomycetaceae</taxon>
        <taxon>Streptomyces</taxon>
    </lineage>
</organism>
<feature type="compositionally biased region" description="Basic and acidic residues" evidence="1">
    <location>
        <begin position="153"/>
        <end position="164"/>
    </location>
</feature>
<feature type="region of interest" description="Disordered" evidence="1">
    <location>
        <begin position="48"/>
        <end position="67"/>
    </location>
</feature>
<comment type="caution">
    <text evidence="3">The sequence shown here is derived from an EMBL/GenBank/DDBJ whole genome shotgun (WGS) entry which is preliminary data.</text>
</comment>
<proteinExistence type="predicted"/>
<keyword evidence="4" id="KW-1185">Reference proteome</keyword>
<dbReference type="RefSeq" id="WP_189935409.1">
    <property type="nucleotide sequence ID" value="NZ_BNCD01000015.1"/>
</dbReference>
<accession>A0A919GHQ8</accession>
<keyword evidence="2" id="KW-1133">Transmembrane helix</keyword>
<keyword evidence="2" id="KW-0812">Transmembrane</keyword>
<feature type="compositionally biased region" description="Low complexity" evidence="1">
    <location>
        <begin position="129"/>
        <end position="150"/>
    </location>
</feature>
<reference evidence="3" key="2">
    <citation type="submission" date="2020-09" db="EMBL/GenBank/DDBJ databases">
        <authorList>
            <person name="Sun Q."/>
            <person name="Ohkuma M."/>
        </authorList>
    </citation>
    <scope>NUCLEOTIDE SEQUENCE</scope>
    <source>
        <strain evidence="3">JCM 5069</strain>
    </source>
</reference>
<name>A0A919GHQ8_9ACTN</name>
<sequence length="237" mass="23346">MDYCHPCRRHLNGAYACPGCGTPAEDCRAYAETRADGTAAPVDGAWEGEEEAEDVRAGHRGRAGRRAVHRRKRRRALVVGAGLVLALGALSLAEIHIETPFRSADNASAPDGSDAAPADDGTPGGAGSSGSAPSAGAPEAGVTSAASSASGPDAEKGEDAKGGADGKGGGDGGKGGGDGRGEDTRPPAPGGTPTSAPGAPGGGSQDPPPPTASQPPPSQPRPSPSRSCTWVIVWVCD</sequence>
<evidence type="ECO:0000313" key="4">
    <source>
        <dbReference type="Proteomes" id="UP000603708"/>
    </source>
</evidence>
<dbReference type="Proteomes" id="UP000603708">
    <property type="component" value="Unassembled WGS sequence"/>
</dbReference>
<dbReference type="AlphaFoldDB" id="A0A919GHQ8"/>
<feature type="compositionally biased region" description="Basic residues" evidence="1">
    <location>
        <begin position="58"/>
        <end position="67"/>
    </location>
</feature>
<protein>
    <submittedName>
        <fullName evidence="3">Uncharacterized protein</fullName>
    </submittedName>
</protein>
<feature type="region of interest" description="Disordered" evidence="1">
    <location>
        <begin position="103"/>
        <end position="228"/>
    </location>
</feature>
<dbReference type="EMBL" id="BNCD01000015">
    <property type="protein sequence ID" value="GHH84180.1"/>
    <property type="molecule type" value="Genomic_DNA"/>
</dbReference>
<evidence type="ECO:0000256" key="1">
    <source>
        <dbReference type="SAM" id="MobiDB-lite"/>
    </source>
</evidence>
<evidence type="ECO:0000313" key="3">
    <source>
        <dbReference type="EMBL" id="GHH84180.1"/>
    </source>
</evidence>
<keyword evidence="2" id="KW-0472">Membrane</keyword>
<feature type="compositionally biased region" description="Pro residues" evidence="1">
    <location>
        <begin position="206"/>
        <end position="223"/>
    </location>
</feature>
<reference evidence="3" key="1">
    <citation type="journal article" date="2014" name="Int. J. Syst. Evol. Microbiol.">
        <title>Complete genome sequence of Corynebacterium casei LMG S-19264T (=DSM 44701T), isolated from a smear-ripened cheese.</title>
        <authorList>
            <consortium name="US DOE Joint Genome Institute (JGI-PGF)"/>
            <person name="Walter F."/>
            <person name="Albersmeier A."/>
            <person name="Kalinowski J."/>
            <person name="Ruckert C."/>
        </authorList>
    </citation>
    <scope>NUCLEOTIDE SEQUENCE</scope>
    <source>
        <strain evidence="3">JCM 5069</strain>
    </source>
</reference>